<organism evidence="1 2">
    <name type="scientific">Persicirhabdus sediminis</name>
    <dbReference type="NCBI Taxonomy" id="454144"/>
    <lineage>
        <taxon>Bacteria</taxon>
        <taxon>Pseudomonadati</taxon>
        <taxon>Verrucomicrobiota</taxon>
        <taxon>Verrucomicrobiia</taxon>
        <taxon>Verrucomicrobiales</taxon>
        <taxon>Verrucomicrobiaceae</taxon>
        <taxon>Persicirhabdus</taxon>
    </lineage>
</organism>
<dbReference type="AlphaFoldDB" id="A0A8J7MBW5"/>
<proteinExistence type="predicted"/>
<sequence>MNISTPFSKKFVSLLFAGVMAVPGLVYGQSFKIDATDPKFDSLDSPEFGGNTGRKKFKPKSWLEMEVKLNVSAPESIAKDGYVDGVTIKWYVAAKDPAQKGKGYILLEKQVEYLNIPVGEDIYASVYLSPGAVERLSGSKRASKSVIEVVGGEILFQGRLITRFTSKSMGSKSDWWNSGNLSRMDGIPLRNKNETPFKALWWDRYAEIKDEK</sequence>
<comment type="caution">
    <text evidence="1">The sequence shown here is derived from an EMBL/GenBank/DDBJ whole genome shotgun (WGS) entry which is preliminary data.</text>
</comment>
<reference evidence="1" key="1">
    <citation type="submission" date="2021-01" db="EMBL/GenBank/DDBJ databases">
        <title>Modified the classification status of verrucomicrobia.</title>
        <authorList>
            <person name="Feng X."/>
        </authorList>
    </citation>
    <scope>NUCLEOTIDE SEQUENCE</scope>
    <source>
        <strain evidence="1">_KCTC 22039</strain>
    </source>
</reference>
<accession>A0A8J7MBW5</accession>
<keyword evidence="2" id="KW-1185">Reference proteome</keyword>
<dbReference type="NCBIfam" id="NF042424">
    <property type="entry name" value="Amuc_1102_rel"/>
    <property type="match status" value="1"/>
</dbReference>
<name>A0A8J7MBW5_9BACT</name>
<protein>
    <submittedName>
        <fullName evidence="1">Uncharacterized protein</fullName>
    </submittedName>
</protein>
<dbReference type="EMBL" id="JAENIM010000008">
    <property type="protein sequence ID" value="MBK1789748.1"/>
    <property type="molecule type" value="Genomic_DNA"/>
</dbReference>
<dbReference type="InterPro" id="IPR049970">
    <property type="entry name" value="Amuc_1102-like"/>
</dbReference>
<dbReference type="RefSeq" id="WP_200309791.1">
    <property type="nucleotide sequence ID" value="NZ_JAENIM010000008.1"/>
</dbReference>
<evidence type="ECO:0000313" key="2">
    <source>
        <dbReference type="Proteomes" id="UP000624703"/>
    </source>
</evidence>
<evidence type="ECO:0000313" key="1">
    <source>
        <dbReference type="EMBL" id="MBK1789748.1"/>
    </source>
</evidence>
<dbReference type="Proteomes" id="UP000624703">
    <property type="component" value="Unassembled WGS sequence"/>
</dbReference>
<gene>
    <name evidence="1" type="ORF">JIN82_01120</name>
</gene>